<dbReference type="Proteomes" id="UP000799424">
    <property type="component" value="Unassembled WGS sequence"/>
</dbReference>
<feature type="compositionally biased region" description="Polar residues" evidence="1">
    <location>
        <begin position="145"/>
        <end position="154"/>
    </location>
</feature>
<dbReference type="InterPro" id="IPR036790">
    <property type="entry name" value="Frizzled_dom_sf"/>
</dbReference>
<dbReference type="Pfam" id="PF12929">
    <property type="entry name" value="Mid1"/>
    <property type="match status" value="1"/>
</dbReference>
<evidence type="ECO:0008006" key="4">
    <source>
        <dbReference type="Google" id="ProtNLM"/>
    </source>
</evidence>
<name>A0A6A6ZZ70_9PLEO</name>
<dbReference type="EMBL" id="MU006226">
    <property type="protein sequence ID" value="KAF2826362.1"/>
    <property type="molecule type" value="Genomic_DNA"/>
</dbReference>
<accession>A0A6A6ZZ70</accession>
<evidence type="ECO:0000313" key="3">
    <source>
        <dbReference type="Proteomes" id="UP000799424"/>
    </source>
</evidence>
<keyword evidence="3" id="KW-1185">Reference proteome</keyword>
<dbReference type="GO" id="GO:0098703">
    <property type="term" value="P:calcium ion import across plasma membrane"/>
    <property type="evidence" value="ECO:0007669"/>
    <property type="project" value="InterPro"/>
</dbReference>
<sequence length="657" mass="71839">MLPTNFIPAHSRRLATVIAAYVLVTTWAPLHSQLLVNAADVPIPASRIDTISQTVLAAVPGALTHSSDDNSNSDVGSGYVPAFDYFDRSLLGRQEAQEPPSEELKDNGLAKKEIKPGETLYFVLKRSQSRLIRSGDDALEGQEAQGGSNASGDTTDAKDVIAEVDGDDKGGTLGKRQAGNRVWVSANTCRQPAANGSETPKDRPQLVMYVSTSSKNQRPGPEITDNLVPPVPFDQGFASIDVNTTSDVYIGISAPLLSKDWDGSWSFHVAASVDGPYHSYNATNPFLYMIDTDSESALFITYNLSEPNSTDSNKWKERNPFSMYAFEVGDQSAITGMERSLCALRDLYSNSTLNSTTTITTKFGANIPKSQFHIQGLKNGTMYNGFLTVEGGNDVVRLPGGGVVRAGGMVFQNFTWTTKADDSCQVLFDLKFCDSVAYAVPSSSNFTRDDERLKKLYDEEAEKYYTNFTRSLAQVACDTASDAQYSLARTCENCAQDYKNWLCSVLIPRCENWSANDEWLQERNVNALLPDGSDTFGGNVSDAIKEEKRDRFAYSKSRNPLIDTEIKPGPYKEMKPCEDLCFDIVRSCPAQLGFACPNNPVMRALSYGKRDPEEKELKCNFPGAVVKLNVQGAAGSLVVRGQVAVLVAMLVGVFGWL</sequence>
<dbReference type="Gene3D" id="1.10.2000.10">
    <property type="entry name" value="Frizzled cysteine-rich domain"/>
    <property type="match status" value="1"/>
</dbReference>
<evidence type="ECO:0000313" key="2">
    <source>
        <dbReference type="EMBL" id="KAF2826362.1"/>
    </source>
</evidence>
<dbReference type="PANTHER" id="PTHR39142:SF1">
    <property type="entry name" value="AEL197CP"/>
    <property type="match status" value="1"/>
</dbReference>
<organism evidence="2 3">
    <name type="scientific">Ophiobolus disseminans</name>
    <dbReference type="NCBI Taxonomy" id="1469910"/>
    <lineage>
        <taxon>Eukaryota</taxon>
        <taxon>Fungi</taxon>
        <taxon>Dikarya</taxon>
        <taxon>Ascomycota</taxon>
        <taxon>Pezizomycotina</taxon>
        <taxon>Dothideomycetes</taxon>
        <taxon>Pleosporomycetidae</taxon>
        <taxon>Pleosporales</taxon>
        <taxon>Pleosporineae</taxon>
        <taxon>Phaeosphaeriaceae</taxon>
        <taxon>Ophiobolus</taxon>
    </lineage>
</organism>
<reference evidence="2" key="1">
    <citation type="journal article" date="2020" name="Stud. Mycol.">
        <title>101 Dothideomycetes genomes: a test case for predicting lifestyles and emergence of pathogens.</title>
        <authorList>
            <person name="Haridas S."/>
            <person name="Albert R."/>
            <person name="Binder M."/>
            <person name="Bloem J."/>
            <person name="Labutti K."/>
            <person name="Salamov A."/>
            <person name="Andreopoulos B."/>
            <person name="Baker S."/>
            <person name="Barry K."/>
            <person name="Bills G."/>
            <person name="Bluhm B."/>
            <person name="Cannon C."/>
            <person name="Castanera R."/>
            <person name="Culley D."/>
            <person name="Daum C."/>
            <person name="Ezra D."/>
            <person name="Gonzalez J."/>
            <person name="Henrissat B."/>
            <person name="Kuo A."/>
            <person name="Liang C."/>
            <person name="Lipzen A."/>
            <person name="Lutzoni F."/>
            <person name="Magnuson J."/>
            <person name="Mondo S."/>
            <person name="Nolan M."/>
            <person name="Ohm R."/>
            <person name="Pangilinan J."/>
            <person name="Park H.-J."/>
            <person name="Ramirez L."/>
            <person name="Alfaro M."/>
            <person name="Sun H."/>
            <person name="Tritt A."/>
            <person name="Yoshinaga Y."/>
            <person name="Zwiers L.-H."/>
            <person name="Turgeon B."/>
            <person name="Goodwin S."/>
            <person name="Spatafora J."/>
            <person name="Crous P."/>
            <person name="Grigoriev I."/>
        </authorList>
    </citation>
    <scope>NUCLEOTIDE SEQUENCE</scope>
    <source>
        <strain evidence="2">CBS 113818</strain>
    </source>
</reference>
<dbReference type="AlphaFoldDB" id="A0A6A6ZZ70"/>
<dbReference type="GO" id="GO:0005262">
    <property type="term" value="F:calcium channel activity"/>
    <property type="evidence" value="ECO:0007669"/>
    <property type="project" value="InterPro"/>
</dbReference>
<dbReference type="InterPro" id="IPR024338">
    <property type="entry name" value="MID1/Yam8"/>
</dbReference>
<feature type="region of interest" description="Disordered" evidence="1">
    <location>
        <begin position="137"/>
        <end position="156"/>
    </location>
</feature>
<dbReference type="PANTHER" id="PTHR39142">
    <property type="entry name" value="MID1P"/>
    <property type="match status" value="1"/>
</dbReference>
<evidence type="ECO:0000256" key="1">
    <source>
        <dbReference type="SAM" id="MobiDB-lite"/>
    </source>
</evidence>
<gene>
    <name evidence="2" type="ORF">CC86DRAFT_455877</name>
</gene>
<protein>
    <recommendedName>
        <fullName evidence="4">Calcium channel subunit Mid1</fullName>
    </recommendedName>
</protein>
<proteinExistence type="predicted"/>
<dbReference type="OrthoDB" id="5405745at2759"/>